<evidence type="ECO:0000313" key="2">
    <source>
        <dbReference type="Proteomes" id="UP000489600"/>
    </source>
</evidence>
<gene>
    <name evidence="1" type="ORF">ANE_LOCUS10382</name>
</gene>
<organism evidence="1 2">
    <name type="scientific">Arabis nemorensis</name>
    <dbReference type="NCBI Taxonomy" id="586526"/>
    <lineage>
        <taxon>Eukaryota</taxon>
        <taxon>Viridiplantae</taxon>
        <taxon>Streptophyta</taxon>
        <taxon>Embryophyta</taxon>
        <taxon>Tracheophyta</taxon>
        <taxon>Spermatophyta</taxon>
        <taxon>Magnoliopsida</taxon>
        <taxon>eudicotyledons</taxon>
        <taxon>Gunneridae</taxon>
        <taxon>Pentapetalae</taxon>
        <taxon>rosids</taxon>
        <taxon>malvids</taxon>
        <taxon>Brassicales</taxon>
        <taxon>Brassicaceae</taxon>
        <taxon>Arabideae</taxon>
        <taxon>Arabis</taxon>
    </lineage>
</organism>
<sequence length="64" mass="7019">MGMSFALVDLESANRVQAVIDSAATTPLMMGTRKLRVKELQSNFILERGTVEGTVHEAAQQRDV</sequence>
<keyword evidence="2" id="KW-1185">Reference proteome</keyword>
<reference evidence="1" key="1">
    <citation type="submission" date="2019-07" db="EMBL/GenBank/DDBJ databases">
        <authorList>
            <person name="Dittberner H."/>
        </authorList>
    </citation>
    <scope>NUCLEOTIDE SEQUENCE [LARGE SCALE GENOMIC DNA]</scope>
</reference>
<dbReference type="EMBL" id="CABITT030000003">
    <property type="protein sequence ID" value="VVA99937.1"/>
    <property type="molecule type" value="Genomic_DNA"/>
</dbReference>
<dbReference type="AlphaFoldDB" id="A0A565BE92"/>
<name>A0A565BE92_9BRAS</name>
<comment type="caution">
    <text evidence="1">The sequence shown here is derived from an EMBL/GenBank/DDBJ whole genome shotgun (WGS) entry which is preliminary data.</text>
</comment>
<dbReference type="Proteomes" id="UP000489600">
    <property type="component" value="Unassembled WGS sequence"/>
</dbReference>
<protein>
    <submittedName>
        <fullName evidence="1">Uncharacterized protein</fullName>
    </submittedName>
</protein>
<accession>A0A565BE92</accession>
<evidence type="ECO:0000313" key="1">
    <source>
        <dbReference type="EMBL" id="VVA99937.1"/>
    </source>
</evidence>
<proteinExistence type="predicted"/>